<proteinExistence type="predicted"/>
<keyword evidence="2" id="KW-1185">Reference proteome</keyword>
<name>A0A501QG81_9FLAO</name>
<accession>A0A501QG81</accession>
<dbReference type="PROSITE" id="PS51257">
    <property type="entry name" value="PROKAR_LIPOPROTEIN"/>
    <property type="match status" value="1"/>
</dbReference>
<reference evidence="1 2" key="1">
    <citation type="submission" date="2019-06" db="EMBL/GenBank/DDBJ databases">
        <title>Flavobacterium sp. MaA-Y11 from geoumgang.</title>
        <authorList>
            <person name="Jeong S."/>
        </authorList>
    </citation>
    <scope>NUCLEOTIDE SEQUENCE [LARGE SCALE GENOMIC DNA]</scope>
    <source>
        <strain evidence="1 2">MaA-Y11</strain>
    </source>
</reference>
<evidence type="ECO:0000313" key="1">
    <source>
        <dbReference type="EMBL" id="TPD71171.1"/>
    </source>
</evidence>
<sequence>MNSKIILFFSLFLLFSCKKETEARKIEKEKEPVETIETVASQPEEGFHFENFPIEKGQLGPIKVGTSLEDAEKHLKELTRKRCDPFDFGYDGGGDAYIYYWKDQPIVALVPERDSNTLLAIAALHKKLKTDKGLHPEATIKDILQLYGDLPIHQNLMMSWEFMHDEKTDWEFVFMKDPEHQVGTYENTDSPGKVTDTNAKIDWITIR</sequence>
<dbReference type="AlphaFoldDB" id="A0A501QG81"/>
<dbReference type="Proteomes" id="UP000319175">
    <property type="component" value="Unassembled WGS sequence"/>
</dbReference>
<protein>
    <recommendedName>
        <fullName evidence="3">Lipoprotein</fullName>
    </recommendedName>
</protein>
<dbReference type="EMBL" id="VFJE01000051">
    <property type="protein sequence ID" value="TPD71171.1"/>
    <property type="molecule type" value="Genomic_DNA"/>
</dbReference>
<organism evidence="1 2">
    <name type="scientific">Flavobacterium microcysteis</name>
    <dbReference type="NCBI Taxonomy" id="2596891"/>
    <lineage>
        <taxon>Bacteria</taxon>
        <taxon>Pseudomonadati</taxon>
        <taxon>Bacteroidota</taxon>
        <taxon>Flavobacteriia</taxon>
        <taxon>Flavobacteriales</taxon>
        <taxon>Flavobacteriaceae</taxon>
        <taxon>Flavobacterium</taxon>
    </lineage>
</organism>
<gene>
    <name evidence="1" type="ORF">FJA49_04545</name>
</gene>
<comment type="caution">
    <text evidence="1">The sequence shown here is derived from an EMBL/GenBank/DDBJ whole genome shotgun (WGS) entry which is preliminary data.</text>
</comment>
<evidence type="ECO:0000313" key="2">
    <source>
        <dbReference type="Proteomes" id="UP000319175"/>
    </source>
</evidence>
<evidence type="ECO:0008006" key="3">
    <source>
        <dbReference type="Google" id="ProtNLM"/>
    </source>
</evidence>